<feature type="binding site" evidence="4">
    <location>
        <position position="382"/>
    </location>
    <ligand>
        <name>Mg(2+)</name>
        <dbReference type="ChEBI" id="CHEBI:18420"/>
        <label>1</label>
    </ligand>
</feature>
<evidence type="ECO:0000256" key="5">
    <source>
        <dbReference type="PIRSR" id="PIRSR604809-50"/>
    </source>
</evidence>
<dbReference type="Gene3D" id="3.30.590.10">
    <property type="entry name" value="Glutamine synthetase/guanido kinase, catalytic domain"/>
    <property type="match status" value="1"/>
</dbReference>
<feature type="binding site" evidence="4">
    <location>
        <position position="154"/>
    </location>
    <ligand>
        <name>Mg(2+)</name>
        <dbReference type="ChEBI" id="CHEBI:18420"/>
        <label>1</label>
    </ligand>
</feature>
<feature type="binding site" evidence="2">
    <location>
        <begin position="289"/>
        <end position="290"/>
    </location>
    <ligand>
        <name>L-glutamate</name>
        <dbReference type="ChEBI" id="CHEBI:29985"/>
    </ligand>
</feature>
<dbReference type="EMBL" id="LR699119">
    <property type="protein sequence ID" value="VVC76583.1"/>
    <property type="molecule type" value="Genomic_DNA"/>
</dbReference>
<dbReference type="InterPro" id="IPR036651">
    <property type="entry name" value="Gln_synt_N_sf"/>
</dbReference>
<dbReference type="InterPro" id="IPR008147">
    <property type="entry name" value="Gln_synt_N"/>
</dbReference>
<dbReference type="PROSITE" id="PS00181">
    <property type="entry name" value="GLNA_ATP"/>
    <property type="match status" value="1"/>
</dbReference>
<feature type="modified residue" description="O-AMP-tyrosine" evidence="5">
    <location>
        <position position="422"/>
    </location>
</feature>
<dbReference type="NCBIfam" id="TIGR00653">
    <property type="entry name" value="GlnA"/>
    <property type="match status" value="1"/>
</dbReference>
<feature type="binding site" evidence="2">
    <location>
        <position position="364"/>
    </location>
    <ligand>
        <name>L-glutamate</name>
        <dbReference type="ChEBI" id="CHEBI:29985"/>
    </ligand>
</feature>
<feature type="binding site" evidence="2">
    <location>
        <position position="346"/>
    </location>
    <ligand>
        <name>L-glutamate</name>
        <dbReference type="ChEBI" id="CHEBI:29985"/>
    </ligand>
</feature>
<dbReference type="SUPFAM" id="SSF55931">
    <property type="entry name" value="Glutamine synthetase/guanido kinase"/>
    <property type="match status" value="1"/>
</dbReference>
<dbReference type="EC" id="6.3.1.2" evidence="8"/>
<dbReference type="InterPro" id="IPR004809">
    <property type="entry name" value="Gln_synth_I"/>
</dbReference>
<dbReference type="GO" id="GO:0046872">
    <property type="term" value="F:metal ion binding"/>
    <property type="evidence" value="ECO:0007669"/>
    <property type="project" value="UniProtKB-KW"/>
</dbReference>
<evidence type="ECO:0000256" key="1">
    <source>
        <dbReference type="ARBA" id="ARBA00009897"/>
    </source>
</evidence>
<dbReference type="GO" id="GO:0005737">
    <property type="term" value="C:cytoplasm"/>
    <property type="evidence" value="ECO:0007669"/>
    <property type="project" value="TreeGrafter"/>
</dbReference>
<feature type="domain" description="GS beta-grasp" evidence="9">
    <location>
        <begin position="37"/>
        <end position="121"/>
    </location>
</feature>
<comment type="catalytic activity">
    <reaction evidence="8">
        <text>L-glutamate + NH4(+) + ATP = L-glutamine + ADP + phosphate + H(+)</text>
        <dbReference type="Rhea" id="RHEA:16169"/>
        <dbReference type="ChEBI" id="CHEBI:15378"/>
        <dbReference type="ChEBI" id="CHEBI:28938"/>
        <dbReference type="ChEBI" id="CHEBI:29985"/>
        <dbReference type="ChEBI" id="CHEBI:30616"/>
        <dbReference type="ChEBI" id="CHEBI:43474"/>
        <dbReference type="ChEBI" id="CHEBI:58359"/>
        <dbReference type="ChEBI" id="CHEBI:456216"/>
        <dbReference type="EC" id="6.3.1.2"/>
    </reaction>
</comment>
<organism evidence="11 12">
    <name type="scientific">Aquicella siphonis</name>
    <dbReference type="NCBI Taxonomy" id="254247"/>
    <lineage>
        <taxon>Bacteria</taxon>
        <taxon>Pseudomonadati</taxon>
        <taxon>Pseudomonadota</taxon>
        <taxon>Gammaproteobacteria</taxon>
        <taxon>Legionellales</taxon>
        <taxon>Coxiellaceae</taxon>
        <taxon>Aquicella</taxon>
    </lineage>
</organism>
<protein>
    <recommendedName>
        <fullName evidence="8">Glutamine synthetase</fullName>
        <ecNumber evidence="8">6.3.1.2</ecNumber>
    </recommendedName>
</protein>
<dbReference type="PROSITE" id="PS51987">
    <property type="entry name" value="GS_CATALYTIC"/>
    <property type="match status" value="1"/>
</dbReference>
<keyword evidence="12" id="KW-1185">Reference proteome</keyword>
<dbReference type="FunFam" id="3.30.590.10:FF:000001">
    <property type="entry name" value="Glutamine synthetase"/>
    <property type="match status" value="1"/>
</dbReference>
<dbReference type="AlphaFoldDB" id="A0A5E4PJJ3"/>
<keyword evidence="8" id="KW-0436">Ligase</keyword>
<feature type="binding site" evidence="4">
    <location>
        <position position="245"/>
    </location>
    <ligand>
        <name>Mg(2+)</name>
        <dbReference type="ChEBI" id="CHEBI:18420"/>
        <label>1</label>
    </ligand>
</feature>
<feature type="binding site" evidence="3">
    <location>
        <position position="232"/>
    </location>
    <ligand>
        <name>ATP</name>
        <dbReference type="ChEBI" id="CHEBI:30616"/>
    </ligand>
</feature>
<feature type="domain" description="GS catalytic" evidence="10">
    <location>
        <begin position="129"/>
        <end position="493"/>
    </location>
</feature>
<keyword evidence="3 8" id="KW-0547">Nucleotide-binding</keyword>
<dbReference type="SUPFAM" id="SSF54368">
    <property type="entry name" value="Glutamine synthetase, N-terminal domain"/>
    <property type="match status" value="1"/>
</dbReference>
<evidence type="ECO:0000313" key="11">
    <source>
        <dbReference type="EMBL" id="VVC76583.1"/>
    </source>
</evidence>
<comment type="similarity">
    <text evidence="1 6 7">Belongs to the glutamine synthetase family.</text>
</comment>
<dbReference type="SMART" id="SM01230">
    <property type="entry name" value="Gln-synt_C"/>
    <property type="match status" value="1"/>
</dbReference>
<comment type="cofactor">
    <cofactor evidence="4">
        <name>Mg(2+)</name>
        <dbReference type="ChEBI" id="CHEBI:18420"/>
    </cofactor>
    <text evidence="4">Binds 2 Mg(2+) ions per subunit.</text>
</comment>
<feature type="binding site" evidence="3">
    <location>
        <position position="377"/>
    </location>
    <ligand>
        <name>ATP</name>
        <dbReference type="ChEBI" id="CHEBI:30616"/>
    </ligand>
</feature>
<dbReference type="GO" id="GO:0006542">
    <property type="term" value="P:glutamine biosynthetic process"/>
    <property type="evidence" value="ECO:0007669"/>
    <property type="project" value="InterPro"/>
</dbReference>
<feature type="binding site" evidence="2">
    <location>
        <position position="384"/>
    </location>
    <ligand>
        <name>L-glutamate</name>
        <dbReference type="ChEBI" id="CHEBI:29985"/>
    </ligand>
</feature>
<gene>
    <name evidence="11" type="primary">glnA</name>
    <name evidence="11" type="ORF">AQUSIP_19000</name>
</gene>
<keyword evidence="3 8" id="KW-0067">ATP-binding</keyword>
<dbReference type="GO" id="GO:0016020">
    <property type="term" value="C:membrane"/>
    <property type="evidence" value="ECO:0007669"/>
    <property type="project" value="TreeGrafter"/>
</dbReference>
<sequence length="493" mass="55135">MNELVANMTKTKAANLASAHRVDATGIDRVRELIKEHEVEFVDLRFTDLRGKEHHVTLPQAKIDDNFFTYGKAFDGSSLCGWQDINESDLLLIPDASTAIMDIFTEVPTLIIRCDVFDPITQAPYARDPRGVAIRAEQYLAKSGIADVCNFGQEVEFFIFDDVRWDIRMNGCFYDVDSEEASWNTGTEMENGNMGHRPRIKGGYFPVPPVDSSHDLRSAMCTALMAMGLVPEVHHHEVATCGQNEITTRYSTLLHKCDEQLVFKYVIQNIAHAHNKTVTFMPKPLVGDNGSGLHCHQSLSKDGKNLFAGNEYAGLSEMALYYIGGIIKHARALNAFTNPTTNSYKRLVPGFEAPVTMVYSEGNRSAGIRIPRVFSDKEKRIEVRFPDAMANPYLAFTALLMAGLDGIKNKINPGKAVDENLYDLPEKKVKSFPSLASSLEQALDSLEKDHAFLLEGGVFTKELIDAYISVKREEVTRVNMTTHPVEFDLYYSL</sequence>
<dbReference type="Pfam" id="PF03951">
    <property type="entry name" value="Gln-synt_N"/>
    <property type="match status" value="1"/>
</dbReference>
<feature type="binding site" evidence="3">
    <location>
        <begin position="296"/>
        <end position="298"/>
    </location>
    <ligand>
        <name>ATP</name>
        <dbReference type="ChEBI" id="CHEBI:30616"/>
    </ligand>
</feature>
<feature type="binding site" evidence="2">
    <location>
        <position position="352"/>
    </location>
    <ligand>
        <name>L-glutamate</name>
        <dbReference type="ChEBI" id="CHEBI:29985"/>
    </ligand>
</feature>
<dbReference type="PROSITE" id="PS00180">
    <property type="entry name" value="GLNA_1"/>
    <property type="match status" value="1"/>
</dbReference>
<dbReference type="InterPro" id="IPR014746">
    <property type="entry name" value="Gln_synth/guanido_kin_cat_dom"/>
</dbReference>
<evidence type="ECO:0000313" key="12">
    <source>
        <dbReference type="Proteomes" id="UP000324194"/>
    </source>
</evidence>
<dbReference type="KEGG" id="asip:AQUSIP_19000"/>
<feature type="binding site" evidence="4">
    <location>
        <position position="156"/>
    </location>
    <ligand>
        <name>Mg(2+)</name>
        <dbReference type="ChEBI" id="CHEBI:18420"/>
        <label>1</label>
    </ligand>
</feature>
<keyword evidence="4" id="KW-0479">Metal-binding</keyword>
<dbReference type="InterPro" id="IPR008146">
    <property type="entry name" value="Gln_synth_cat_dom"/>
</dbReference>
<dbReference type="InterPro" id="IPR027302">
    <property type="entry name" value="Gln_synth_N_conserv_site"/>
</dbReference>
<evidence type="ECO:0000256" key="8">
    <source>
        <dbReference type="RuleBase" id="RU004356"/>
    </source>
</evidence>
<dbReference type="GO" id="GO:0019740">
    <property type="term" value="P:nitrogen utilization"/>
    <property type="evidence" value="ECO:0007669"/>
    <property type="project" value="TreeGrafter"/>
</dbReference>
<proteinExistence type="inferred from homology"/>
<feature type="binding site" evidence="4">
    <location>
        <position position="294"/>
    </location>
    <ligand>
        <name>Mg(2+)</name>
        <dbReference type="ChEBI" id="CHEBI:18420"/>
        <label>1</label>
    </ligand>
</feature>
<dbReference type="GO" id="GO:0004356">
    <property type="term" value="F:glutamine synthetase activity"/>
    <property type="evidence" value="ECO:0007669"/>
    <property type="project" value="UniProtKB-EC"/>
</dbReference>
<feature type="binding site" evidence="3">
    <location>
        <position position="364"/>
    </location>
    <ligand>
        <name>ATP</name>
        <dbReference type="ChEBI" id="CHEBI:30616"/>
    </ligand>
</feature>
<evidence type="ECO:0000259" key="9">
    <source>
        <dbReference type="PROSITE" id="PS51986"/>
    </source>
</evidence>
<evidence type="ECO:0000256" key="6">
    <source>
        <dbReference type="PROSITE-ProRule" id="PRU01330"/>
    </source>
</evidence>
<evidence type="ECO:0000256" key="3">
    <source>
        <dbReference type="PIRSR" id="PIRSR604809-2"/>
    </source>
</evidence>
<dbReference type="PANTHER" id="PTHR43407:SF2">
    <property type="entry name" value="GLUTAMINE SYNTHETASE"/>
    <property type="match status" value="1"/>
</dbReference>
<evidence type="ECO:0000259" key="10">
    <source>
        <dbReference type="PROSITE" id="PS51987"/>
    </source>
</evidence>
<dbReference type="PANTHER" id="PTHR43407">
    <property type="entry name" value="GLUTAMINE SYNTHETASE"/>
    <property type="match status" value="1"/>
</dbReference>
<evidence type="ECO:0000256" key="2">
    <source>
        <dbReference type="PIRSR" id="PIRSR604809-1"/>
    </source>
</evidence>
<reference evidence="11 12" key="1">
    <citation type="submission" date="2019-08" db="EMBL/GenBank/DDBJ databases">
        <authorList>
            <person name="Guy L."/>
        </authorList>
    </citation>
    <scope>NUCLEOTIDE SEQUENCE [LARGE SCALE GENOMIC DNA]</scope>
    <source>
        <strain evidence="11 12">SGT-108</strain>
    </source>
</reference>
<keyword evidence="5" id="KW-0597">Phosphoprotein</keyword>
<name>A0A5E4PJJ3_9COXI</name>
<dbReference type="GO" id="GO:0005524">
    <property type="term" value="F:ATP binding"/>
    <property type="evidence" value="ECO:0007669"/>
    <property type="project" value="UniProtKB-KW"/>
</dbReference>
<evidence type="ECO:0000256" key="7">
    <source>
        <dbReference type="RuleBase" id="RU000384"/>
    </source>
</evidence>
<dbReference type="InterPro" id="IPR027303">
    <property type="entry name" value="Gln_synth_gly_rich_site"/>
</dbReference>
<keyword evidence="4" id="KW-0460">Magnesium</keyword>
<evidence type="ECO:0000256" key="4">
    <source>
        <dbReference type="PIRSR" id="PIRSR604809-3"/>
    </source>
</evidence>
<feature type="binding site" evidence="4">
    <location>
        <position position="237"/>
    </location>
    <ligand>
        <name>Mg(2+)</name>
        <dbReference type="ChEBI" id="CHEBI:18420"/>
        <label>1</label>
    </ligand>
</feature>
<dbReference type="Proteomes" id="UP000324194">
    <property type="component" value="Chromosome 1"/>
</dbReference>
<dbReference type="Gene3D" id="3.10.20.70">
    <property type="entry name" value="Glutamine synthetase, N-terminal domain"/>
    <property type="match status" value="1"/>
</dbReference>
<accession>A0A5E4PJJ3</accession>
<dbReference type="Pfam" id="PF00120">
    <property type="entry name" value="Gln-synt_C"/>
    <property type="match status" value="1"/>
</dbReference>
<dbReference type="PROSITE" id="PS51986">
    <property type="entry name" value="GS_BETA_GRASP"/>
    <property type="match status" value="1"/>
</dbReference>